<name>A0A2W1N9R0_PAEXE</name>
<keyword evidence="6" id="KW-0472">Membrane</keyword>
<comment type="subcellular location">
    <subcellularLocation>
        <location evidence="1">Cell membrane</location>
        <topology evidence="1">Multi-pass membrane protein</topology>
    </subcellularLocation>
</comment>
<dbReference type="EMBL" id="NHRJ02000012">
    <property type="protein sequence ID" value="PZE19901.1"/>
    <property type="molecule type" value="Genomic_DNA"/>
</dbReference>
<evidence type="ECO:0000256" key="3">
    <source>
        <dbReference type="ARBA" id="ARBA00022475"/>
    </source>
</evidence>
<evidence type="ECO:0000256" key="2">
    <source>
        <dbReference type="ARBA" id="ARBA00006448"/>
    </source>
</evidence>
<protein>
    <submittedName>
        <fullName evidence="8">DUF421 domain-containing protein</fullName>
    </submittedName>
</protein>
<dbReference type="Pfam" id="PF04239">
    <property type="entry name" value="DUF421"/>
    <property type="match status" value="1"/>
</dbReference>
<feature type="domain" description="YetF C-terminal" evidence="7">
    <location>
        <begin position="3"/>
        <end position="67"/>
    </location>
</feature>
<evidence type="ECO:0000313" key="9">
    <source>
        <dbReference type="Proteomes" id="UP000214746"/>
    </source>
</evidence>
<dbReference type="InterPro" id="IPR023090">
    <property type="entry name" value="UPF0702_alpha/beta_dom_sf"/>
</dbReference>
<dbReference type="PANTHER" id="PTHR34582">
    <property type="entry name" value="UPF0702 TRANSMEMBRANE PROTEIN YCAP"/>
    <property type="match status" value="1"/>
</dbReference>
<dbReference type="InterPro" id="IPR007353">
    <property type="entry name" value="DUF421"/>
</dbReference>
<reference evidence="8" key="1">
    <citation type="submission" date="2018-06" db="EMBL/GenBank/DDBJ databases">
        <title>Paenibacillus xerothermodurans sp. nov. an extremely dry heat resistant spore forming bacterium isolated from the soil of Cape Canaveral, Florida.</title>
        <authorList>
            <person name="Seuylemezian A."/>
            <person name="Kaur N."/>
            <person name="Patil P."/>
            <person name="Patil P."/>
            <person name="Mayilraj S."/>
            <person name="Vaishampayan P."/>
        </authorList>
    </citation>
    <scope>NUCLEOTIDE SEQUENCE [LARGE SCALE GENOMIC DNA]</scope>
    <source>
        <strain evidence="8">ATCC 27380</strain>
    </source>
</reference>
<evidence type="ECO:0000313" key="8">
    <source>
        <dbReference type="EMBL" id="PZE19901.1"/>
    </source>
</evidence>
<evidence type="ECO:0000259" key="7">
    <source>
        <dbReference type="Pfam" id="PF04239"/>
    </source>
</evidence>
<evidence type="ECO:0000256" key="5">
    <source>
        <dbReference type="ARBA" id="ARBA00022989"/>
    </source>
</evidence>
<keyword evidence="4" id="KW-0812">Transmembrane</keyword>
<dbReference type="PANTHER" id="PTHR34582:SF6">
    <property type="entry name" value="UPF0702 TRANSMEMBRANE PROTEIN YCAP"/>
    <property type="match status" value="1"/>
</dbReference>
<evidence type="ECO:0000256" key="6">
    <source>
        <dbReference type="ARBA" id="ARBA00023136"/>
    </source>
</evidence>
<sequence>MVGVPSVVIKDGKMKLNEIKRAKLTTDEVEVALRRVKVSDLKDVDVGIFESSGRFSTLLKPEQRSATKKDIQTILDVLAANGFRITEKKVTEVQPAGLFKEAYKEAKDADYKPNKP</sequence>
<accession>A0A2W1N9R0</accession>
<keyword evidence="5" id="KW-1133">Transmembrane helix</keyword>
<keyword evidence="9" id="KW-1185">Reference proteome</keyword>
<dbReference type="AlphaFoldDB" id="A0A2W1N9R0"/>
<proteinExistence type="inferred from homology"/>
<evidence type="ECO:0000256" key="4">
    <source>
        <dbReference type="ARBA" id="ARBA00022692"/>
    </source>
</evidence>
<dbReference type="Gene3D" id="3.30.240.20">
    <property type="entry name" value="bsu07140 like domains"/>
    <property type="match status" value="1"/>
</dbReference>
<evidence type="ECO:0000256" key="1">
    <source>
        <dbReference type="ARBA" id="ARBA00004651"/>
    </source>
</evidence>
<dbReference type="GO" id="GO:0005886">
    <property type="term" value="C:plasma membrane"/>
    <property type="evidence" value="ECO:0007669"/>
    <property type="project" value="UniProtKB-SubCell"/>
</dbReference>
<keyword evidence="3" id="KW-1003">Cell membrane</keyword>
<dbReference type="Proteomes" id="UP000214746">
    <property type="component" value="Unassembled WGS sequence"/>
</dbReference>
<gene>
    <name evidence="8" type="ORF">CBW46_016140</name>
</gene>
<organism evidence="8 9">
    <name type="scientific">Paenibacillus xerothermodurans</name>
    <dbReference type="NCBI Taxonomy" id="1977292"/>
    <lineage>
        <taxon>Bacteria</taxon>
        <taxon>Bacillati</taxon>
        <taxon>Bacillota</taxon>
        <taxon>Bacilli</taxon>
        <taxon>Bacillales</taxon>
        <taxon>Paenibacillaceae</taxon>
        <taxon>Paenibacillus</taxon>
    </lineage>
</organism>
<dbReference type="OrthoDB" id="1899680at2"/>
<comment type="caution">
    <text evidence="8">The sequence shown here is derived from an EMBL/GenBank/DDBJ whole genome shotgun (WGS) entry which is preliminary data.</text>
</comment>
<comment type="similarity">
    <text evidence="2">Belongs to the UPF0702 family.</text>
</comment>